<dbReference type="InterPro" id="IPR040026">
    <property type="entry name" value="FliD"/>
</dbReference>
<dbReference type="GO" id="GO:0009424">
    <property type="term" value="C:bacterial-type flagellum hook"/>
    <property type="evidence" value="ECO:0007669"/>
    <property type="project" value="UniProtKB-UniRule"/>
</dbReference>
<dbReference type="GO" id="GO:0005576">
    <property type="term" value="C:extracellular region"/>
    <property type="evidence" value="ECO:0007669"/>
    <property type="project" value="UniProtKB-SubCell"/>
</dbReference>
<dbReference type="InterPro" id="IPR010809">
    <property type="entry name" value="FliD_C"/>
</dbReference>
<sequence>MGVSSVGIGSGLKVDEIVSQLVELEKKPLETLQSKAEIISAKISSYGQIKSLMDDLNTAARDLTLDRTWGASKVSSSGSAATGAMTGLAAAGSYNINVLQLAQSQTSVTAKLAKGATMDVSGVMRFKIGNLETKTFDLTINASDSLQNVADKINGDTNISKSVVATVIKDSSGKEQLMIRSRETGLDSKFEVSLGSGVDANGDLEAFGALDTGNLVTLAGAGGVTTTQAAKNAEMELNGVKLESNTNTFAETIPGLSISVSAVGTSLLTIAPDKDAVQASIQKFVDAYNAVNDLLSQSTKSVRTADGKTDDAAIKDGSGLLQGDSSTVSLQNSLRMMLQRVSSNATGAYTRLSEVGMQMQQGGKLTVDTEKMTAALKDVDSLKSLFTAKADAQGAGGGVATNYKTFTDELLAWEGTLNNKTDALQKQLDNNGDQQDKVNARASTLETRLRAQYSALDVKMASLNALDSYVSQMVTTWNKSSD</sequence>
<dbReference type="AlphaFoldDB" id="A0A2A7URS3"/>
<evidence type="ECO:0000259" key="6">
    <source>
        <dbReference type="Pfam" id="PF02465"/>
    </source>
</evidence>
<dbReference type="Pfam" id="PF02465">
    <property type="entry name" value="FliD_N"/>
    <property type="match status" value="1"/>
</dbReference>
<name>A0A2A7URS3_COMTR</name>
<dbReference type="GO" id="GO:0071973">
    <property type="term" value="P:bacterial-type flagellum-dependent cell motility"/>
    <property type="evidence" value="ECO:0007669"/>
    <property type="project" value="TreeGrafter"/>
</dbReference>
<keyword evidence="8" id="KW-0282">Flagellum</keyword>
<comment type="subcellular location">
    <subcellularLocation>
        <location evidence="5">Secreted</location>
    </subcellularLocation>
    <subcellularLocation>
        <location evidence="5">Bacterial flagellum</location>
    </subcellularLocation>
</comment>
<evidence type="ECO:0000256" key="3">
    <source>
        <dbReference type="ARBA" id="ARBA00023054"/>
    </source>
</evidence>
<keyword evidence="9" id="KW-1185">Reference proteome</keyword>
<comment type="caution">
    <text evidence="8">The sequence shown here is derived from an EMBL/GenBank/DDBJ whole genome shotgun (WGS) entry which is preliminary data.</text>
</comment>
<comment type="function">
    <text evidence="5">Required for morphogenesis and for the elongation of the flagellar filament by facilitating polymerization of the flagellin monomers at the tip of growing filament. Forms a capping structure, which prevents flagellin subunits (transported through the central channel of the flagellum) from leaking out without polymerization at the distal end.</text>
</comment>
<dbReference type="InterPro" id="IPR003481">
    <property type="entry name" value="FliD_N"/>
</dbReference>
<evidence type="ECO:0000256" key="4">
    <source>
        <dbReference type="ARBA" id="ARBA00023143"/>
    </source>
</evidence>
<evidence type="ECO:0000256" key="1">
    <source>
        <dbReference type="ARBA" id="ARBA00009764"/>
    </source>
</evidence>
<evidence type="ECO:0000259" key="7">
    <source>
        <dbReference type="Pfam" id="PF07195"/>
    </source>
</evidence>
<accession>A0A2A7URS3</accession>
<keyword evidence="5" id="KW-0964">Secreted</keyword>
<dbReference type="PANTHER" id="PTHR30288">
    <property type="entry name" value="FLAGELLAR CAP/ASSEMBLY PROTEIN FLID"/>
    <property type="match status" value="1"/>
</dbReference>
<evidence type="ECO:0000313" key="9">
    <source>
        <dbReference type="Proteomes" id="UP000220246"/>
    </source>
</evidence>
<keyword evidence="3" id="KW-0175">Coiled coil</keyword>
<dbReference type="GO" id="GO:0007155">
    <property type="term" value="P:cell adhesion"/>
    <property type="evidence" value="ECO:0007669"/>
    <property type="project" value="InterPro"/>
</dbReference>
<dbReference type="GO" id="GO:0009421">
    <property type="term" value="C:bacterial-type flagellum filament cap"/>
    <property type="evidence" value="ECO:0007669"/>
    <property type="project" value="InterPro"/>
</dbReference>
<evidence type="ECO:0000313" key="8">
    <source>
        <dbReference type="EMBL" id="PEH88059.1"/>
    </source>
</evidence>
<reference evidence="9" key="1">
    <citation type="submission" date="2017-09" db="EMBL/GenBank/DDBJ databases">
        <title>FDA dAtabase for Regulatory Grade micrObial Sequences (FDA-ARGOS): Supporting development and validation of Infectious Disease Dx tests.</title>
        <authorList>
            <person name="Minogue T."/>
            <person name="Wolcott M."/>
            <person name="Wasieloski L."/>
            <person name="Aguilar W."/>
            <person name="Moore D."/>
            <person name="Tallon L."/>
            <person name="Sadzewicz L."/>
            <person name="Ott S."/>
            <person name="Zhao X."/>
            <person name="Nagaraj S."/>
            <person name="Vavikolanu K."/>
            <person name="Aluvathingal J."/>
            <person name="Nadendla S."/>
            <person name="Sichtig H."/>
        </authorList>
    </citation>
    <scope>NUCLEOTIDE SEQUENCE [LARGE SCALE GENOMIC DNA]</scope>
    <source>
        <strain evidence="9">FDAARGOS_394</strain>
    </source>
</reference>
<keyword evidence="8" id="KW-0966">Cell projection</keyword>
<feature type="domain" description="Flagellar hook-associated protein 2 C-terminal" evidence="7">
    <location>
        <begin position="230"/>
        <end position="465"/>
    </location>
</feature>
<feature type="domain" description="Flagellar hook-associated protein 2 N-terminal" evidence="6">
    <location>
        <begin position="10"/>
        <end position="105"/>
    </location>
</feature>
<evidence type="ECO:0000256" key="2">
    <source>
        <dbReference type="ARBA" id="ARBA00011255"/>
    </source>
</evidence>
<gene>
    <name evidence="8" type="ORF">CRM82_05005</name>
</gene>
<evidence type="ECO:0000256" key="5">
    <source>
        <dbReference type="RuleBase" id="RU362066"/>
    </source>
</evidence>
<comment type="subunit">
    <text evidence="2 5">Homopentamer.</text>
</comment>
<dbReference type="Pfam" id="PF07195">
    <property type="entry name" value="FliD_C"/>
    <property type="match status" value="1"/>
</dbReference>
<dbReference type="STRING" id="1219032.GCA_001515545_04027"/>
<proteinExistence type="inferred from homology"/>
<dbReference type="RefSeq" id="WP_066541752.1">
    <property type="nucleotide sequence ID" value="NZ_UIGV01000003.1"/>
</dbReference>
<comment type="similarity">
    <text evidence="1 5">Belongs to the FliD family.</text>
</comment>
<protein>
    <recommendedName>
        <fullName evidence="5">Flagellar hook-associated protein 2</fullName>
        <shortName evidence="5">HAP2</shortName>
    </recommendedName>
    <alternativeName>
        <fullName evidence="5">Flagellar cap protein</fullName>
    </alternativeName>
</protein>
<dbReference type="Proteomes" id="UP000220246">
    <property type="component" value="Unassembled WGS sequence"/>
</dbReference>
<keyword evidence="8" id="KW-0969">Cilium</keyword>
<dbReference type="PANTHER" id="PTHR30288:SF0">
    <property type="entry name" value="FLAGELLAR HOOK-ASSOCIATED PROTEIN 2"/>
    <property type="match status" value="1"/>
</dbReference>
<dbReference type="EMBL" id="PDEA01000001">
    <property type="protein sequence ID" value="PEH88059.1"/>
    <property type="molecule type" value="Genomic_DNA"/>
</dbReference>
<organism evidence="8 9">
    <name type="scientific">Comamonas terrigena</name>
    <dbReference type="NCBI Taxonomy" id="32013"/>
    <lineage>
        <taxon>Bacteria</taxon>
        <taxon>Pseudomonadati</taxon>
        <taxon>Pseudomonadota</taxon>
        <taxon>Betaproteobacteria</taxon>
        <taxon>Burkholderiales</taxon>
        <taxon>Comamonadaceae</taxon>
        <taxon>Comamonas</taxon>
    </lineage>
</organism>
<dbReference type="OrthoDB" id="9810816at2"/>
<keyword evidence="4 5" id="KW-0975">Bacterial flagellum</keyword>
<dbReference type="GeneID" id="80799949"/>